<feature type="compositionally biased region" description="Basic and acidic residues" evidence="1">
    <location>
        <begin position="317"/>
        <end position="334"/>
    </location>
</feature>
<evidence type="ECO:0000313" key="3">
    <source>
        <dbReference type="Proteomes" id="UP001162131"/>
    </source>
</evidence>
<reference evidence="2" key="1">
    <citation type="submission" date="2021-09" db="EMBL/GenBank/DDBJ databases">
        <authorList>
            <consortium name="AG Swart"/>
            <person name="Singh M."/>
            <person name="Singh A."/>
            <person name="Seah K."/>
            <person name="Emmerich C."/>
        </authorList>
    </citation>
    <scope>NUCLEOTIDE SEQUENCE</scope>
    <source>
        <strain evidence="2">ATCC30299</strain>
    </source>
</reference>
<feature type="compositionally biased region" description="Polar residues" evidence="1">
    <location>
        <begin position="49"/>
        <end position="73"/>
    </location>
</feature>
<sequence>MNNPKLIAQATAKRKASKEEESKQEGSRFRWESSVPEGWHKFLRINPPKTASPTNRQRIKQRASTANPLKTRPHTTNFAEYEDRLLKLNNDFSDENFKYNQLYQYSEDQKTEVIKPEFNKEIQSPCYSIKYLGITNGQIGILSKRAPIPQLSPLESCKDVPLPLIYSTSKDTRISNSIINQIITRPTSKSNERFEYKPPENFTSPSPILSNIKKSEQTIVIDETLYPNPEAYNKYIIHTYARPRGLITQQKDFPNEHDQNFIDLEAFNSKFIQMKRRFDLSKQKPVETPVYRTGVTGWKLSRPKSTSPGKRYLKTFENSKEFQQKPDSSTEKTQEVSTQPDDISQFYNEPYLKYLSENKGLHIKRAKTKV</sequence>
<feature type="region of interest" description="Disordered" evidence="1">
    <location>
        <begin position="316"/>
        <end position="342"/>
    </location>
</feature>
<name>A0AAU9J6J2_9CILI</name>
<comment type="caution">
    <text evidence="2">The sequence shown here is derived from an EMBL/GenBank/DDBJ whole genome shotgun (WGS) entry which is preliminary data.</text>
</comment>
<feature type="compositionally biased region" description="Basic and acidic residues" evidence="1">
    <location>
        <begin position="17"/>
        <end position="30"/>
    </location>
</feature>
<keyword evidence="3" id="KW-1185">Reference proteome</keyword>
<gene>
    <name evidence="2" type="ORF">BSTOLATCC_MIC28858</name>
</gene>
<accession>A0AAU9J6J2</accession>
<feature type="region of interest" description="Disordered" evidence="1">
    <location>
        <begin position="43"/>
        <end position="73"/>
    </location>
</feature>
<evidence type="ECO:0000256" key="1">
    <source>
        <dbReference type="SAM" id="MobiDB-lite"/>
    </source>
</evidence>
<dbReference type="Proteomes" id="UP001162131">
    <property type="component" value="Unassembled WGS sequence"/>
</dbReference>
<proteinExistence type="predicted"/>
<dbReference type="EMBL" id="CAJZBQ010000028">
    <property type="protein sequence ID" value="CAG9321579.1"/>
    <property type="molecule type" value="Genomic_DNA"/>
</dbReference>
<evidence type="ECO:0000313" key="2">
    <source>
        <dbReference type="EMBL" id="CAG9321579.1"/>
    </source>
</evidence>
<protein>
    <submittedName>
        <fullName evidence="2">Uncharacterized protein</fullName>
    </submittedName>
</protein>
<dbReference type="AlphaFoldDB" id="A0AAU9J6J2"/>
<feature type="region of interest" description="Disordered" evidence="1">
    <location>
        <begin position="1"/>
        <end position="30"/>
    </location>
</feature>
<organism evidence="2 3">
    <name type="scientific">Blepharisma stoltei</name>
    <dbReference type="NCBI Taxonomy" id="1481888"/>
    <lineage>
        <taxon>Eukaryota</taxon>
        <taxon>Sar</taxon>
        <taxon>Alveolata</taxon>
        <taxon>Ciliophora</taxon>
        <taxon>Postciliodesmatophora</taxon>
        <taxon>Heterotrichea</taxon>
        <taxon>Heterotrichida</taxon>
        <taxon>Blepharismidae</taxon>
        <taxon>Blepharisma</taxon>
    </lineage>
</organism>